<protein>
    <recommendedName>
        <fullName evidence="8">Ferredoxin</fullName>
    </recommendedName>
</protein>
<evidence type="ECO:0000256" key="4">
    <source>
        <dbReference type="ARBA" id="ARBA00022723"/>
    </source>
</evidence>
<dbReference type="PANTHER" id="PTHR43177:SF3">
    <property type="entry name" value="PROTEIN NRFC HOMOLOG"/>
    <property type="match status" value="1"/>
</dbReference>
<comment type="caution">
    <text evidence="10">The sequence shown here is derived from an EMBL/GenBank/DDBJ whole genome shotgun (WGS) entry which is preliminary data.</text>
</comment>
<keyword evidence="2 8" id="KW-0813">Transport</keyword>
<evidence type="ECO:0000256" key="5">
    <source>
        <dbReference type="ARBA" id="ARBA00022982"/>
    </source>
</evidence>
<dbReference type="CDD" id="cd10551">
    <property type="entry name" value="PsrB"/>
    <property type="match status" value="1"/>
</dbReference>
<keyword evidence="6 8" id="KW-0408">Iron</keyword>
<reference evidence="10 11" key="1">
    <citation type="submission" date="2016-09" db="EMBL/GenBank/DDBJ databases">
        <title>Desulfuribacillus arsenicus sp. nov., an obligately anaerobic, dissimilatory arsenic- and antimonate-reducing bacterium isolated from anoxic sediments.</title>
        <authorList>
            <person name="Abin C.A."/>
            <person name="Hollibaugh J.T."/>
        </authorList>
    </citation>
    <scope>NUCLEOTIDE SEQUENCE [LARGE SCALE GENOMIC DNA]</scope>
    <source>
        <strain evidence="10 11">MLFW-2</strain>
    </source>
</reference>
<dbReference type="SUPFAM" id="SSF54862">
    <property type="entry name" value="4Fe-4S ferredoxins"/>
    <property type="match status" value="1"/>
</dbReference>
<evidence type="ECO:0000256" key="6">
    <source>
        <dbReference type="ARBA" id="ARBA00023004"/>
    </source>
</evidence>
<feature type="domain" description="4Fe-4S ferredoxin-type" evidence="9">
    <location>
        <begin position="76"/>
        <end position="105"/>
    </location>
</feature>
<evidence type="ECO:0000313" key="11">
    <source>
        <dbReference type="Proteomes" id="UP000095255"/>
    </source>
</evidence>
<evidence type="ECO:0000313" key="10">
    <source>
        <dbReference type="EMBL" id="OEH85039.1"/>
    </source>
</evidence>
<evidence type="ECO:0000256" key="7">
    <source>
        <dbReference type="ARBA" id="ARBA00023014"/>
    </source>
</evidence>
<comment type="cofactor">
    <cofactor evidence="1 8">
        <name>[4Fe-4S] cluster</name>
        <dbReference type="ChEBI" id="CHEBI:49883"/>
    </cofactor>
</comment>
<dbReference type="Pfam" id="PF13247">
    <property type="entry name" value="Fer4_11"/>
    <property type="match status" value="1"/>
</dbReference>
<dbReference type="AlphaFoldDB" id="A0A1E5L4Z7"/>
<dbReference type="GO" id="GO:0051539">
    <property type="term" value="F:4 iron, 4 sulfur cluster binding"/>
    <property type="evidence" value="ECO:0007669"/>
    <property type="project" value="UniProtKB-UniRule"/>
</dbReference>
<dbReference type="EMBL" id="MJAT01000035">
    <property type="protein sequence ID" value="OEH85039.1"/>
    <property type="molecule type" value="Genomic_DNA"/>
</dbReference>
<dbReference type="PROSITE" id="PS51379">
    <property type="entry name" value="4FE4S_FER_2"/>
    <property type="match status" value="3"/>
</dbReference>
<accession>A0A1E5L4Z7</accession>
<evidence type="ECO:0000256" key="3">
    <source>
        <dbReference type="ARBA" id="ARBA00022485"/>
    </source>
</evidence>
<feature type="domain" description="4Fe-4S ferredoxin-type" evidence="9">
    <location>
        <begin position="44"/>
        <end position="75"/>
    </location>
</feature>
<dbReference type="STRING" id="1390249.BHU72_07370"/>
<gene>
    <name evidence="10" type="ORF">BHU72_07370</name>
</gene>
<sequence>MIMDASKCIGCMACVAACKSENNVPLGVSRTRVVDGEQGSYPNGNRIFKPELCNQCENAPCIEPCPVGATFKNERGLVVIDQTKCISCGLCVQACPYSARFIHKMANSADKCDLCEKRRQQGLMPACAEVCTTAARIFGKVTDKDTKFAQLLKRSDLSVAKPELNTKPQIYYIGI</sequence>
<dbReference type="PANTHER" id="PTHR43177">
    <property type="entry name" value="PROTEIN NRFC"/>
    <property type="match status" value="1"/>
</dbReference>
<feature type="domain" description="4Fe-4S ferredoxin-type" evidence="9">
    <location>
        <begin position="1"/>
        <end position="29"/>
    </location>
</feature>
<evidence type="ECO:0000259" key="9">
    <source>
        <dbReference type="PROSITE" id="PS51379"/>
    </source>
</evidence>
<dbReference type="Pfam" id="PF00037">
    <property type="entry name" value="Fer4"/>
    <property type="match status" value="1"/>
</dbReference>
<dbReference type="GO" id="GO:0046872">
    <property type="term" value="F:metal ion binding"/>
    <property type="evidence" value="ECO:0007669"/>
    <property type="project" value="UniProtKB-UniRule"/>
</dbReference>
<dbReference type="PROSITE" id="PS00198">
    <property type="entry name" value="4FE4S_FER_1"/>
    <property type="match status" value="1"/>
</dbReference>
<comment type="function">
    <text evidence="8">Ferredoxins are iron-sulfur proteins that transfer electrons in a wide variety of metabolic reactions.</text>
</comment>
<dbReference type="InterPro" id="IPR050954">
    <property type="entry name" value="ET_IronSulfur_Cluster-Binding"/>
</dbReference>
<evidence type="ECO:0000256" key="8">
    <source>
        <dbReference type="RuleBase" id="RU365098"/>
    </source>
</evidence>
<keyword evidence="4 8" id="KW-0479">Metal-binding</keyword>
<organism evidence="10 11">
    <name type="scientific">Desulfuribacillus stibiiarsenatis</name>
    <dbReference type="NCBI Taxonomy" id="1390249"/>
    <lineage>
        <taxon>Bacteria</taxon>
        <taxon>Bacillati</taxon>
        <taxon>Bacillota</taxon>
        <taxon>Desulfuribacillia</taxon>
        <taxon>Desulfuribacillales</taxon>
        <taxon>Desulfuribacillaceae</taxon>
        <taxon>Desulfuribacillus</taxon>
    </lineage>
</organism>
<dbReference type="Gene3D" id="3.30.70.20">
    <property type="match status" value="2"/>
</dbReference>
<keyword evidence="3 8" id="KW-0004">4Fe-4S</keyword>
<proteinExistence type="predicted"/>
<keyword evidence="7 8" id="KW-0411">Iron-sulfur</keyword>
<evidence type="ECO:0000256" key="2">
    <source>
        <dbReference type="ARBA" id="ARBA00022448"/>
    </source>
</evidence>
<dbReference type="InterPro" id="IPR017896">
    <property type="entry name" value="4Fe4S_Fe-S-bd"/>
</dbReference>
<dbReference type="InterPro" id="IPR017900">
    <property type="entry name" value="4Fe4S_Fe_S_CS"/>
</dbReference>
<keyword evidence="5 8" id="KW-0249">Electron transport</keyword>
<keyword evidence="11" id="KW-1185">Reference proteome</keyword>
<dbReference type="PRINTS" id="PR00354">
    <property type="entry name" value="7FE8SFRDOXIN"/>
</dbReference>
<name>A0A1E5L4Z7_9FIRM</name>
<dbReference type="GO" id="GO:0009055">
    <property type="term" value="F:electron transfer activity"/>
    <property type="evidence" value="ECO:0007669"/>
    <property type="project" value="UniProtKB-UniRule"/>
</dbReference>
<evidence type="ECO:0000256" key="1">
    <source>
        <dbReference type="ARBA" id="ARBA00001966"/>
    </source>
</evidence>
<dbReference type="Proteomes" id="UP000095255">
    <property type="component" value="Unassembled WGS sequence"/>
</dbReference>
<dbReference type="InterPro" id="IPR000813">
    <property type="entry name" value="7Fe_ferredoxin"/>
</dbReference>